<evidence type="ECO:0008006" key="4">
    <source>
        <dbReference type="Google" id="ProtNLM"/>
    </source>
</evidence>
<dbReference type="InterPro" id="IPR015943">
    <property type="entry name" value="WD40/YVTN_repeat-like_dom_sf"/>
</dbReference>
<reference evidence="2" key="2">
    <citation type="submission" date="2023-05" db="EMBL/GenBank/DDBJ databases">
        <authorList>
            <consortium name="Lawrence Berkeley National Laboratory"/>
            <person name="Steindorff A."/>
            <person name="Hensen N."/>
            <person name="Bonometti L."/>
            <person name="Westerberg I."/>
            <person name="Brannstrom I.O."/>
            <person name="Guillou S."/>
            <person name="Cros-Aarteil S."/>
            <person name="Calhoun S."/>
            <person name="Haridas S."/>
            <person name="Kuo A."/>
            <person name="Mondo S."/>
            <person name="Pangilinan J."/>
            <person name="Riley R."/>
            <person name="Labutti K."/>
            <person name="Andreopoulos B."/>
            <person name="Lipzen A."/>
            <person name="Chen C."/>
            <person name="Yanf M."/>
            <person name="Daum C."/>
            <person name="Ng V."/>
            <person name="Clum A."/>
            <person name="Ohm R."/>
            <person name="Martin F."/>
            <person name="Silar P."/>
            <person name="Natvig D."/>
            <person name="Lalanne C."/>
            <person name="Gautier V."/>
            <person name="Ament-Velasquez S.L."/>
            <person name="Kruys A."/>
            <person name="Hutchinson M.I."/>
            <person name="Powell A.J."/>
            <person name="Barry K."/>
            <person name="Miller A.N."/>
            <person name="Grigoriev I.V."/>
            <person name="Debuchy R."/>
            <person name="Gladieux P."/>
            <person name="Thoren M.H."/>
            <person name="Johannesson H."/>
        </authorList>
    </citation>
    <scope>NUCLEOTIDE SEQUENCE</scope>
    <source>
        <strain evidence="2">CBS 359.72</strain>
    </source>
</reference>
<dbReference type="EMBL" id="MU857646">
    <property type="protein sequence ID" value="KAK4247847.1"/>
    <property type="molecule type" value="Genomic_DNA"/>
</dbReference>
<accession>A0AAN7HJB7</accession>
<protein>
    <recommendedName>
        <fullName evidence="4">3-carboxymuconate cyclase</fullName>
    </recommendedName>
</protein>
<name>A0AAN7HJB7_9PEZI</name>
<feature type="chain" id="PRO_5042863813" description="3-carboxymuconate cyclase" evidence="1">
    <location>
        <begin position="25"/>
        <end position="415"/>
    </location>
</feature>
<sequence length="415" mass="42673">MSPLSRPWLSLAALCSLSPALFNALSLAAPQQIGGTKSSVGRAVYFITNRESNAVVALPIGANGQLSPGTVTPTDGAGAIALNSNNEPATPDALASQSALAIAGNTIFAVNAGSNTLSMLAISPSDPTELHLVGKPVPIPGDFPNTVAASKKHNLVCVGTSGARAGVSCGRFSAKNGLDAMDELRSFDLGRKTPPVATVDTISQVFFSDTEDALFATVKGNPAANKTTFFASFSVENDRGPCSRTVGVSRVKHRSTPKDTMVLFGSQPIPSTQNVFVTDAAFGVAILAIDAYRGKATTVATREIPGQAASCWVTISPATGTAFVADGGVNRLVELSVRDASILSELDLSCNGDPGLLDLSAAGDFVYALSPGNGTTPAAITVVRVSSNHELPMMVQHFQLDGVADKRAMGMAVLL</sequence>
<keyword evidence="1" id="KW-0732">Signal</keyword>
<evidence type="ECO:0000313" key="2">
    <source>
        <dbReference type="EMBL" id="KAK4247847.1"/>
    </source>
</evidence>
<comment type="caution">
    <text evidence="2">The sequence shown here is derived from an EMBL/GenBank/DDBJ whole genome shotgun (WGS) entry which is preliminary data.</text>
</comment>
<evidence type="ECO:0000313" key="3">
    <source>
        <dbReference type="Proteomes" id="UP001303647"/>
    </source>
</evidence>
<proteinExistence type="predicted"/>
<reference evidence="2" key="1">
    <citation type="journal article" date="2023" name="Mol. Phylogenet. Evol.">
        <title>Genome-scale phylogeny and comparative genomics of the fungal order Sordariales.</title>
        <authorList>
            <person name="Hensen N."/>
            <person name="Bonometti L."/>
            <person name="Westerberg I."/>
            <person name="Brannstrom I.O."/>
            <person name="Guillou S."/>
            <person name="Cros-Aarteil S."/>
            <person name="Calhoun S."/>
            <person name="Haridas S."/>
            <person name="Kuo A."/>
            <person name="Mondo S."/>
            <person name="Pangilinan J."/>
            <person name="Riley R."/>
            <person name="LaButti K."/>
            <person name="Andreopoulos B."/>
            <person name="Lipzen A."/>
            <person name="Chen C."/>
            <person name="Yan M."/>
            <person name="Daum C."/>
            <person name="Ng V."/>
            <person name="Clum A."/>
            <person name="Steindorff A."/>
            <person name="Ohm R.A."/>
            <person name="Martin F."/>
            <person name="Silar P."/>
            <person name="Natvig D.O."/>
            <person name="Lalanne C."/>
            <person name="Gautier V."/>
            <person name="Ament-Velasquez S.L."/>
            <person name="Kruys A."/>
            <person name="Hutchinson M.I."/>
            <person name="Powell A.J."/>
            <person name="Barry K."/>
            <person name="Miller A.N."/>
            <person name="Grigoriev I.V."/>
            <person name="Debuchy R."/>
            <person name="Gladieux P."/>
            <person name="Hiltunen Thoren M."/>
            <person name="Johannesson H."/>
        </authorList>
    </citation>
    <scope>NUCLEOTIDE SEQUENCE</scope>
    <source>
        <strain evidence="2">CBS 359.72</strain>
    </source>
</reference>
<dbReference type="Proteomes" id="UP001303647">
    <property type="component" value="Unassembled WGS sequence"/>
</dbReference>
<dbReference type="SUPFAM" id="SSF63829">
    <property type="entry name" value="Calcium-dependent phosphotriesterase"/>
    <property type="match status" value="1"/>
</dbReference>
<dbReference type="AlphaFoldDB" id="A0AAN7HJB7"/>
<feature type="signal peptide" evidence="1">
    <location>
        <begin position="1"/>
        <end position="24"/>
    </location>
</feature>
<keyword evidence="3" id="KW-1185">Reference proteome</keyword>
<evidence type="ECO:0000256" key="1">
    <source>
        <dbReference type="SAM" id="SignalP"/>
    </source>
</evidence>
<gene>
    <name evidence="2" type="ORF">C7999DRAFT_40837</name>
</gene>
<dbReference type="Gene3D" id="2.130.10.10">
    <property type="entry name" value="YVTN repeat-like/Quinoprotein amine dehydrogenase"/>
    <property type="match status" value="2"/>
</dbReference>
<organism evidence="2 3">
    <name type="scientific">Corynascus novoguineensis</name>
    <dbReference type="NCBI Taxonomy" id="1126955"/>
    <lineage>
        <taxon>Eukaryota</taxon>
        <taxon>Fungi</taxon>
        <taxon>Dikarya</taxon>
        <taxon>Ascomycota</taxon>
        <taxon>Pezizomycotina</taxon>
        <taxon>Sordariomycetes</taxon>
        <taxon>Sordariomycetidae</taxon>
        <taxon>Sordariales</taxon>
        <taxon>Chaetomiaceae</taxon>
        <taxon>Corynascus</taxon>
    </lineage>
</organism>